<dbReference type="VEuPathDB" id="AmoebaDB:ACA1_175670"/>
<proteinExistence type="predicted"/>
<keyword evidence="4" id="KW-1185">Reference proteome</keyword>
<evidence type="ECO:0000313" key="3">
    <source>
        <dbReference type="EMBL" id="ELR24892.1"/>
    </source>
</evidence>
<feature type="compositionally biased region" description="Basic residues" evidence="1">
    <location>
        <begin position="1"/>
        <end position="14"/>
    </location>
</feature>
<reference evidence="3 4" key="1">
    <citation type="journal article" date="2013" name="Genome Biol.">
        <title>Genome of Acanthamoeba castellanii highlights extensive lateral gene transfer and early evolution of tyrosine kinase signaling.</title>
        <authorList>
            <person name="Clarke M."/>
            <person name="Lohan A.J."/>
            <person name="Liu B."/>
            <person name="Lagkouvardos I."/>
            <person name="Roy S."/>
            <person name="Zafar N."/>
            <person name="Bertelli C."/>
            <person name="Schilde C."/>
            <person name="Kianianmomeni A."/>
            <person name="Burglin T.R."/>
            <person name="Frech C."/>
            <person name="Turcotte B."/>
            <person name="Kopec K.O."/>
            <person name="Synnott J.M."/>
            <person name="Choo C."/>
            <person name="Paponov I."/>
            <person name="Finkler A."/>
            <person name="Soon Heng Tan C."/>
            <person name="Hutchins A.P."/>
            <person name="Weinmeier T."/>
            <person name="Rattei T."/>
            <person name="Chu J.S."/>
            <person name="Gimenez G."/>
            <person name="Irimia M."/>
            <person name="Rigden D.J."/>
            <person name="Fitzpatrick D.A."/>
            <person name="Lorenzo-Morales J."/>
            <person name="Bateman A."/>
            <person name="Chiu C.H."/>
            <person name="Tang P."/>
            <person name="Hegemann P."/>
            <person name="Fromm H."/>
            <person name="Raoult D."/>
            <person name="Greub G."/>
            <person name="Miranda-Saavedra D."/>
            <person name="Chen N."/>
            <person name="Nash P."/>
            <person name="Ginger M.L."/>
            <person name="Horn M."/>
            <person name="Schaap P."/>
            <person name="Caler L."/>
            <person name="Loftus B."/>
        </authorList>
    </citation>
    <scope>NUCLEOTIDE SEQUENCE [LARGE SCALE GENOMIC DNA]</scope>
    <source>
        <strain evidence="3 4">Neff</strain>
    </source>
</reference>
<evidence type="ECO:0000256" key="2">
    <source>
        <dbReference type="SAM" id="Phobius"/>
    </source>
</evidence>
<feature type="region of interest" description="Disordered" evidence="1">
    <location>
        <begin position="77"/>
        <end position="96"/>
    </location>
</feature>
<accession>L8HI47</accession>
<dbReference type="AlphaFoldDB" id="L8HI47"/>
<sequence>MERKAQIKQRKRSARAAAGATPGMPKLPKGWPKEAFADAGSWSVLLWVGLFAIFVAFVWYSFSGAFEPSTNVDVEDDDDGLGIFPHSSPDPTALFN</sequence>
<feature type="transmembrane region" description="Helical" evidence="2">
    <location>
        <begin position="42"/>
        <end position="62"/>
    </location>
</feature>
<evidence type="ECO:0000313" key="4">
    <source>
        <dbReference type="Proteomes" id="UP000011083"/>
    </source>
</evidence>
<name>L8HI47_ACACF</name>
<dbReference type="Proteomes" id="UP000011083">
    <property type="component" value="Unassembled WGS sequence"/>
</dbReference>
<dbReference type="KEGG" id="acan:ACA1_175670"/>
<keyword evidence="2" id="KW-0812">Transmembrane</keyword>
<protein>
    <submittedName>
        <fullName evidence="3">Uncharacterized protein</fullName>
    </submittedName>
</protein>
<organism evidence="3 4">
    <name type="scientific">Acanthamoeba castellanii (strain ATCC 30010 / Neff)</name>
    <dbReference type="NCBI Taxonomy" id="1257118"/>
    <lineage>
        <taxon>Eukaryota</taxon>
        <taxon>Amoebozoa</taxon>
        <taxon>Discosea</taxon>
        <taxon>Longamoebia</taxon>
        <taxon>Centramoebida</taxon>
        <taxon>Acanthamoebidae</taxon>
        <taxon>Acanthamoeba</taxon>
    </lineage>
</organism>
<dbReference type="RefSeq" id="XP_004356792.1">
    <property type="nucleotide sequence ID" value="XM_004356739.1"/>
</dbReference>
<feature type="region of interest" description="Disordered" evidence="1">
    <location>
        <begin position="1"/>
        <end position="29"/>
    </location>
</feature>
<dbReference type="EMBL" id="KB007811">
    <property type="protein sequence ID" value="ELR24892.1"/>
    <property type="molecule type" value="Genomic_DNA"/>
</dbReference>
<gene>
    <name evidence="3" type="ORF">ACA1_175670</name>
</gene>
<keyword evidence="2" id="KW-1133">Transmembrane helix</keyword>
<keyword evidence="2" id="KW-0472">Membrane</keyword>
<dbReference type="GeneID" id="14925924"/>
<evidence type="ECO:0000256" key="1">
    <source>
        <dbReference type="SAM" id="MobiDB-lite"/>
    </source>
</evidence>